<dbReference type="NCBIfam" id="NF009416">
    <property type="entry name" value="PRK12780.1"/>
    <property type="match status" value="1"/>
</dbReference>
<keyword evidence="8" id="KW-0282">Flagellum</keyword>
<keyword evidence="4 7" id="KW-0812">Transmembrane</keyword>
<sequence length="258" mass="27826">MIAGGLLFSTYGSSLVLATFLLFCRIGACLMVIPGFGSNRIPMRVRLFVAFGISLALSPLLVPDIQQALPDEALGTVSFFIGAELLTGLFIGFLGRIFIAALETLTTLVSMAIGLSNMPGMPIDGVDALPPVANLFTLTATAMIFIADQHWEILRGLVQSYEVIPPGRPLAAMASLEQFAEQLARTFVLALRVVSPFIVYTIVVNLAVGLINKLTPQIPVYFISLPFVIAGGLYFLYLVAAEAIMIFLDGYFTWLQLG</sequence>
<comment type="similarity">
    <text evidence="2">Belongs to the FliR/MopE/SpaR family.</text>
</comment>
<feature type="transmembrane region" description="Helical" evidence="7">
    <location>
        <begin position="223"/>
        <end position="248"/>
    </location>
</feature>
<dbReference type="GO" id="GO:0006605">
    <property type="term" value="P:protein targeting"/>
    <property type="evidence" value="ECO:0007669"/>
    <property type="project" value="InterPro"/>
</dbReference>
<evidence type="ECO:0000256" key="2">
    <source>
        <dbReference type="ARBA" id="ARBA00009772"/>
    </source>
</evidence>
<proteinExistence type="inferred from homology"/>
<keyword evidence="6 7" id="KW-0472">Membrane</keyword>
<keyword evidence="8" id="KW-0966">Cell projection</keyword>
<evidence type="ECO:0000256" key="3">
    <source>
        <dbReference type="ARBA" id="ARBA00022475"/>
    </source>
</evidence>
<dbReference type="Proteomes" id="UP000053235">
    <property type="component" value="Unassembled WGS sequence"/>
</dbReference>
<feature type="transmembrane region" description="Helical" evidence="7">
    <location>
        <begin position="189"/>
        <end position="211"/>
    </location>
</feature>
<dbReference type="GO" id="GO:0005886">
    <property type="term" value="C:plasma membrane"/>
    <property type="evidence" value="ECO:0007669"/>
    <property type="project" value="UniProtKB-SubCell"/>
</dbReference>
<evidence type="ECO:0000256" key="4">
    <source>
        <dbReference type="ARBA" id="ARBA00022692"/>
    </source>
</evidence>
<keyword evidence="8" id="KW-0969">Cilium</keyword>
<dbReference type="RefSeq" id="WP_008194671.1">
    <property type="nucleotide sequence ID" value="NZ_CXWD01000019.1"/>
</dbReference>
<gene>
    <name evidence="8" type="ORF">LAX5112_04076</name>
</gene>
<dbReference type="OrthoDB" id="9779817at2"/>
<name>A0A0M7AMI0_9HYPH</name>
<feature type="transmembrane region" description="Helical" evidence="7">
    <location>
        <begin position="74"/>
        <end position="91"/>
    </location>
</feature>
<dbReference type="EMBL" id="CXWD01000019">
    <property type="protein sequence ID" value="CTQ74993.1"/>
    <property type="molecule type" value="Genomic_DNA"/>
</dbReference>
<evidence type="ECO:0000313" key="8">
    <source>
        <dbReference type="EMBL" id="CTQ74993.1"/>
    </source>
</evidence>
<feature type="transmembrane region" description="Helical" evidence="7">
    <location>
        <begin position="45"/>
        <end position="62"/>
    </location>
</feature>
<dbReference type="PANTHER" id="PTHR30065:SF1">
    <property type="entry name" value="SURFACE PRESENTATION OF ANTIGENS PROTEIN SPAR"/>
    <property type="match status" value="1"/>
</dbReference>
<dbReference type="STRING" id="388408.LAX5112_04076"/>
<protein>
    <submittedName>
        <fullName evidence="8">Flagellar biosynthesis protein FliR</fullName>
    </submittedName>
</protein>
<evidence type="ECO:0000256" key="1">
    <source>
        <dbReference type="ARBA" id="ARBA00004651"/>
    </source>
</evidence>
<dbReference type="InterPro" id="IPR002010">
    <property type="entry name" value="T3SS_IM_R"/>
</dbReference>
<accession>A0A0M7AMI0</accession>
<dbReference type="PRINTS" id="PR00953">
    <property type="entry name" value="TYPE3IMRPROT"/>
</dbReference>
<organism evidence="8 9">
    <name type="scientific">Roseibium alexandrii</name>
    <dbReference type="NCBI Taxonomy" id="388408"/>
    <lineage>
        <taxon>Bacteria</taxon>
        <taxon>Pseudomonadati</taxon>
        <taxon>Pseudomonadota</taxon>
        <taxon>Alphaproteobacteria</taxon>
        <taxon>Hyphomicrobiales</taxon>
        <taxon>Stappiaceae</taxon>
        <taxon>Roseibium</taxon>
    </lineage>
</organism>
<comment type="subcellular location">
    <subcellularLocation>
        <location evidence="1">Cell membrane</location>
        <topology evidence="1">Multi-pass membrane protein</topology>
    </subcellularLocation>
</comment>
<evidence type="ECO:0000256" key="6">
    <source>
        <dbReference type="ARBA" id="ARBA00023136"/>
    </source>
</evidence>
<dbReference type="AlphaFoldDB" id="A0A0M7AMI0"/>
<feature type="transmembrane region" description="Helical" evidence="7">
    <location>
        <begin position="12"/>
        <end position="33"/>
    </location>
</feature>
<keyword evidence="9" id="KW-1185">Reference proteome</keyword>
<keyword evidence="3" id="KW-1003">Cell membrane</keyword>
<evidence type="ECO:0000313" key="9">
    <source>
        <dbReference type="Proteomes" id="UP000053235"/>
    </source>
</evidence>
<evidence type="ECO:0000256" key="7">
    <source>
        <dbReference type="SAM" id="Phobius"/>
    </source>
</evidence>
<reference evidence="9" key="1">
    <citation type="submission" date="2015-07" db="EMBL/GenBank/DDBJ databases">
        <authorList>
            <person name="Rodrigo-Torres Lidia"/>
            <person name="Arahal R.David."/>
        </authorList>
    </citation>
    <scope>NUCLEOTIDE SEQUENCE [LARGE SCALE GENOMIC DNA]</scope>
    <source>
        <strain evidence="9">CECT 5112</strain>
    </source>
</reference>
<dbReference type="Pfam" id="PF01311">
    <property type="entry name" value="Bac_export_1"/>
    <property type="match status" value="1"/>
</dbReference>
<evidence type="ECO:0000256" key="5">
    <source>
        <dbReference type="ARBA" id="ARBA00022989"/>
    </source>
</evidence>
<keyword evidence="5 7" id="KW-1133">Transmembrane helix</keyword>
<dbReference type="PANTHER" id="PTHR30065">
    <property type="entry name" value="FLAGELLAR BIOSYNTHETIC PROTEIN FLIR"/>
    <property type="match status" value="1"/>
</dbReference>